<dbReference type="EMBL" id="FOUI01000018">
    <property type="protein sequence ID" value="SFM84531.1"/>
    <property type="molecule type" value="Genomic_DNA"/>
</dbReference>
<organism evidence="2 3">
    <name type="scientific">Halopseudomonas yangmingensis</name>
    <dbReference type="NCBI Taxonomy" id="1720063"/>
    <lineage>
        <taxon>Bacteria</taxon>
        <taxon>Pseudomonadati</taxon>
        <taxon>Pseudomonadota</taxon>
        <taxon>Gammaproteobacteria</taxon>
        <taxon>Pseudomonadales</taxon>
        <taxon>Pseudomonadaceae</taxon>
        <taxon>Halopseudomonas</taxon>
    </lineage>
</organism>
<evidence type="ECO:0000256" key="1">
    <source>
        <dbReference type="SAM" id="MobiDB-lite"/>
    </source>
</evidence>
<feature type="region of interest" description="Disordered" evidence="1">
    <location>
        <begin position="1"/>
        <end position="61"/>
    </location>
</feature>
<gene>
    <name evidence="2" type="ORF">SAMN05216217_11824</name>
</gene>
<dbReference type="RefSeq" id="WP_093478508.1">
    <property type="nucleotide sequence ID" value="NZ_FOUI01000018.1"/>
</dbReference>
<sequence>MSDTEKSSCCGGCGGQGHQDSKAKQQDSQAAVGTFEPAKSGNNSNEKQSLLGKLGSLLGGR</sequence>
<evidence type="ECO:0000313" key="2">
    <source>
        <dbReference type="EMBL" id="SFM84531.1"/>
    </source>
</evidence>
<dbReference type="Proteomes" id="UP000243629">
    <property type="component" value="Unassembled WGS sequence"/>
</dbReference>
<protein>
    <submittedName>
        <fullName evidence="2">Uncharacterized protein</fullName>
    </submittedName>
</protein>
<accession>A0A1I4U6S6</accession>
<dbReference type="AlphaFoldDB" id="A0A1I4U6S6"/>
<dbReference type="STRING" id="1720063.SAMN05216217_11824"/>
<reference evidence="3" key="1">
    <citation type="submission" date="2016-10" db="EMBL/GenBank/DDBJ databases">
        <authorList>
            <person name="Varghese N."/>
            <person name="Submissions S."/>
        </authorList>
    </citation>
    <scope>NUCLEOTIDE SEQUENCE [LARGE SCALE GENOMIC DNA]</scope>
    <source>
        <strain evidence="3">DSM 24213</strain>
    </source>
</reference>
<proteinExistence type="predicted"/>
<name>A0A1I4U6S6_9GAMM</name>
<feature type="compositionally biased region" description="Low complexity" evidence="1">
    <location>
        <begin position="49"/>
        <end position="61"/>
    </location>
</feature>
<keyword evidence="3" id="KW-1185">Reference proteome</keyword>
<evidence type="ECO:0000313" key="3">
    <source>
        <dbReference type="Proteomes" id="UP000243629"/>
    </source>
</evidence>